<evidence type="ECO:0000313" key="1">
    <source>
        <dbReference type="EMBL" id="KAJ9656004.1"/>
    </source>
</evidence>
<protein>
    <submittedName>
        <fullName evidence="1">rRNA-processing protein cgr1</fullName>
    </submittedName>
</protein>
<organism evidence="1 2">
    <name type="scientific">Neophaeococcomyces mojaviensis</name>
    <dbReference type="NCBI Taxonomy" id="3383035"/>
    <lineage>
        <taxon>Eukaryota</taxon>
        <taxon>Fungi</taxon>
        <taxon>Dikarya</taxon>
        <taxon>Ascomycota</taxon>
        <taxon>Pezizomycotina</taxon>
        <taxon>Eurotiomycetes</taxon>
        <taxon>Chaetothyriomycetidae</taxon>
        <taxon>Chaetothyriales</taxon>
        <taxon>Chaetothyriales incertae sedis</taxon>
        <taxon>Neophaeococcomyces</taxon>
    </lineage>
</organism>
<dbReference type="Proteomes" id="UP001172386">
    <property type="component" value="Unassembled WGS sequence"/>
</dbReference>
<sequence length="293" mass="32332">MGIEQWKVSEPYVPINSHEMEDINSSKLYLIDLNKGPSSLREIDTGMPIGVTADIEGVDSSRVVLAGAKDGVTKFDLETGQHEYIAKFWSGAEAEDKARRMRSNDGAVDSAGRFWVEAFDDPEISEPKDEGVVFRLDQDGSLKTMHENMVIPNGITWNAEDNVMHLTDTTVGKIWAFKYDARSGDISDKKLFYQHEGPGNPDGHTIDADGNIWQALYGGSRVIRINPEGKVTGEVLLPTRNITCPVFAGTDLFITTAVEDEPDKYPESAKFAGNLFKVNVGVRGTSRYKARVA</sequence>
<dbReference type="EMBL" id="JAPDRQ010000085">
    <property type="protein sequence ID" value="KAJ9656004.1"/>
    <property type="molecule type" value="Genomic_DNA"/>
</dbReference>
<reference evidence="1" key="1">
    <citation type="submission" date="2022-10" db="EMBL/GenBank/DDBJ databases">
        <title>Culturing micro-colonial fungi from biological soil crusts in the Mojave desert and describing Neophaeococcomyces mojavensis, and introducing the new genera and species Taxawa tesnikishii.</title>
        <authorList>
            <person name="Kurbessoian T."/>
            <person name="Stajich J.E."/>
        </authorList>
    </citation>
    <scope>NUCLEOTIDE SEQUENCE</scope>
    <source>
        <strain evidence="1">JES_112</strain>
    </source>
</reference>
<name>A0ACC3A6D6_9EURO</name>
<evidence type="ECO:0000313" key="2">
    <source>
        <dbReference type="Proteomes" id="UP001172386"/>
    </source>
</evidence>
<proteinExistence type="predicted"/>
<comment type="caution">
    <text evidence="1">The sequence shown here is derived from an EMBL/GenBank/DDBJ whole genome shotgun (WGS) entry which is preliminary data.</text>
</comment>
<accession>A0ACC3A6D6</accession>
<gene>
    <name evidence="1" type="primary">CGR1_2</name>
    <name evidence="1" type="ORF">H2198_005257</name>
</gene>
<keyword evidence="2" id="KW-1185">Reference proteome</keyword>